<name>A0AC35TIL9_9BILA</name>
<proteinExistence type="predicted"/>
<evidence type="ECO:0000313" key="1">
    <source>
        <dbReference type="Proteomes" id="UP000095286"/>
    </source>
</evidence>
<dbReference type="WBParaSite" id="RSKR_0000085200.1">
    <property type="protein sequence ID" value="RSKR_0000085200.1"/>
    <property type="gene ID" value="RSKR_0000085200"/>
</dbReference>
<accession>A0AC35TIL9</accession>
<protein>
    <submittedName>
        <fullName evidence="2">H/ACA ribonucleoprotein complex subunit</fullName>
    </submittedName>
</protein>
<sequence length="266" mass="29734">MDPNIPTLDTQEKPTVDGGQDKITNVEAMESEVPTIPTAPLLETTFKDPNVYLNHDLLFVDINKEPPGCGNDTDSDDEEINTILNHRKCLDPNRPPRSRSSSVSSVGSNYSVSSAVDEYLPEQWLRRDFILPESESLTLLGQVFNIVDTIVTVGNSEPSTRVYNLETNVFNSKRLCIGVIYDVMGSIDAPIYCLRFDTESNAGVVVPGESLFVASESKEFCETLLKENFKSMTIANEIYDPTCFSDDEEEQNYLNNIKQNKKDLKS</sequence>
<reference evidence="2" key="1">
    <citation type="submission" date="2016-11" db="UniProtKB">
        <authorList>
            <consortium name="WormBaseParasite"/>
        </authorList>
    </citation>
    <scope>IDENTIFICATION</scope>
    <source>
        <strain evidence="2">KR3021</strain>
    </source>
</reference>
<evidence type="ECO:0000313" key="2">
    <source>
        <dbReference type="WBParaSite" id="RSKR_0000085200.1"/>
    </source>
</evidence>
<dbReference type="Proteomes" id="UP000095286">
    <property type="component" value="Unplaced"/>
</dbReference>
<organism evidence="1 2">
    <name type="scientific">Rhabditophanes sp. KR3021</name>
    <dbReference type="NCBI Taxonomy" id="114890"/>
    <lineage>
        <taxon>Eukaryota</taxon>
        <taxon>Metazoa</taxon>
        <taxon>Ecdysozoa</taxon>
        <taxon>Nematoda</taxon>
        <taxon>Chromadorea</taxon>
        <taxon>Rhabditida</taxon>
        <taxon>Tylenchina</taxon>
        <taxon>Panagrolaimomorpha</taxon>
        <taxon>Strongyloidoidea</taxon>
        <taxon>Alloionematidae</taxon>
        <taxon>Rhabditophanes</taxon>
    </lineage>
</organism>